<dbReference type="Proteomes" id="UP000263642">
    <property type="component" value="Unassembled WGS sequence"/>
</dbReference>
<protein>
    <recommendedName>
        <fullName evidence="2">DUF1559 domain-containing protein</fullName>
    </recommendedName>
</protein>
<evidence type="ECO:0000259" key="2">
    <source>
        <dbReference type="Pfam" id="PF07596"/>
    </source>
</evidence>
<feature type="transmembrane region" description="Helical" evidence="1">
    <location>
        <begin position="107"/>
        <end position="134"/>
    </location>
</feature>
<name>A0A3D3R372_9PLAN</name>
<comment type="caution">
    <text evidence="3">The sequence shown here is derived from an EMBL/GenBank/DDBJ whole genome shotgun (WGS) entry which is preliminary data.</text>
</comment>
<reference evidence="3 4" key="1">
    <citation type="journal article" date="2018" name="Nat. Biotechnol.">
        <title>A standardized bacterial taxonomy based on genome phylogeny substantially revises the tree of life.</title>
        <authorList>
            <person name="Parks D.H."/>
            <person name="Chuvochina M."/>
            <person name="Waite D.W."/>
            <person name="Rinke C."/>
            <person name="Skarshewski A."/>
            <person name="Chaumeil P.A."/>
            <person name="Hugenholtz P."/>
        </authorList>
    </citation>
    <scope>NUCLEOTIDE SEQUENCE [LARGE SCALE GENOMIC DNA]</scope>
    <source>
        <strain evidence="3">UBA9375</strain>
    </source>
</reference>
<dbReference type="InterPro" id="IPR027558">
    <property type="entry name" value="Pre_pil_HX9DG_C"/>
</dbReference>
<dbReference type="PANTHER" id="PTHR30093">
    <property type="entry name" value="GENERAL SECRETION PATHWAY PROTEIN G"/>
    <property type="match status" value="1"/>
</dbReference>
<dbReference type="InterPro" id="IPR011453">
    <property type="entry name" value="DUF1559"/>
</dbReference>
<keyword evidence="1" id="KW-0472">Membrane</keyword>
<dbReference type="EMBL" id="DQAY01000056">
    <property type="protein sequence ID" value="HCO23273.1"/>
    <property type="molecule type" value="Genomic_DNA"/>
</dbReference>
<gene>
    <name evidence="3" type="ORF">DIT97_09540</name>
</gene>
<dbReference type="PANTHER" id="PTHR30093:SF2">
    <property type="entry name" value="TYPE II SECRETION SYSTEM PROTEIN H"/>
    <property type="match status" value="1"/>
</dbReference>
<proteinExistence type="predicted"/>
<dbReference type="AlphaFoldDB" id="A0A3D3R372"/>
<dbReference type="Pfam" id="PF07596">
    <property type="entry name" value="SBP_bac_10"/>
    <property type="match status" value="2"/>
</dbReference>
<feature type="transmembrane region" description="Helical" evidence="1">
    <location>
        <begin position="38"/>
        <end position="55"/>
    </location>
</feature>
<evidence type="ECO:0000313" key="3">
    <source>
        <dbReference type="EMBL" id="HCO23273.1"/>
    </source>
</evidence>
<feature type="transmembrane region" description="Helical" evidence="1">
    <location>
        <begin position="67"/>
        <end position="86"/>
    </location>
</feature>
<evidence type="ECO:0000313" key="4">
    <source>
        <dbReference type="Proteomes" id="UP000263642"/>
    </source>
</evidence>
<feature type="transmembrane region" description="Helical" evidence="1">
    <location>
        <begin position="14"/>
        <end position="33"/>
    </location>
</feature>
<feature type="domain" description="DUF1559" evidence="2">
    <location>
        <begin position="150"/>
        <end position="293"/>
    </location>
</feature>
<accession>A0A3D3R372</accession>
<keyword evidence="1" id="KW-0812">Transmembrane</keyword>
<sequence>METEQNDKAEVTPVQLWIAISVPVFLFSFVLIVMGLIFPFRFVFLLCVGWASYLVRTLSRLTISPSLTLMFLSTLLLFAVGFHLYCRRIKRRLSADPVEVIPWQRRWSLSLVSMFLLLAVSGICVISVTHQFFWMATTQDKIFEKLYMGSAGQAARRSTSKHNLKQIGLALHNYHDMYRQFPVGGTFDKAGQPQHSWVSQLLPYLDQKTMYEQIDFNQPWTAADNRQPFETRLIVLQSPGMQYDFTEAEGDATGYKPAHYAANSRVLSANSGMDLRKIKDGTSYTILAGEVRSGIKAWGDPTNFRDPTEGINRNPRGFGSPFTGGAHVLMGDGSVRFLSEDIDPGVLKALSTPNGGEPVGEF</sequence>
<dbReference type="NCBIfam" id="TIGR04294">
    <property type="entry name" value="pre_pil_HX9DG"/>
    <property type="match status" value="1"/>
</dbReference>
<feature type="domain" description="DUF1559" evidence="2">
    <location>
        <begin position="306"/>
        <end position="344"/>
    </location>
</feature>
<organism evidence="3 4">
    <name type="scientific">Gimesia maris</name>
    <dbReference type="NCBI Taxonomy" id="122"/>
    <lineage>
        <taxon>Bacteria</taxon>
        <taxon>Pseudomonadati</taxon>
        <taxon>Planctomycetota</taxon>
        <taxon>Planctomycetia</taxon>
        <taxon>Planctomycetales</taxon>
        <taxon>Planctomycetaceae</taxon>
        <taxon>Gimesia</taxon>
    </lineage>
</organism>
<evidence type="ECO:0000256" key="1">
    <source>
        <dbReference type="SAM" id="Phobius"/>
    </source>
</evidence>
<keyword evidence="1" id="KW-1133">Transmembrane helix</keyword>